<evidence type="ECO:0000313" key="2">
    <source>
        <dbReference type="Proteomes" id="UP000789525"/>
    </source>
</evidence>
<gene>
    <name evidence="1" type="ORF">ACOLOM_LOCUS7362</name>
</gene>
<sequence>MAFERIKTTAPQVLQLWSNISEIEWVESQLPAQAEYYEDLQKKVKSKRDDLEQIRKKIREFEDINFTIKRLIATVTFQRGRNEEMDYSTLFEKGQEEKAALVKLESELQEATQSHNTLVSKKQQLDAFRTQLYQLYDSIFAGLTPEFPSEDALEDEANSLYAQFNQIESDLTRYKTAVNHIESARKKLQEAIECLRKALGYNAWDLFFNSTIANFFEHRALIDARNYAKQTQEQIDKAKQCIPEASRIGELN</sequence>
<proteinExistence type="predicted"/>
<protein>
    <submittedName>
        <fullName evidence="1">7729_t:CDS:1</fullName>
    </submittedName>
</protein>
<comment type="caution">
    <text evidence="1">The sequence shown here is derived from an EMBL/GenBank/DDBJ whole genome shotgun (WGS) entry which is preliminary data.</text>
</comment>
<name>A0ACA9MYC0_9GLOM</name>
<organism evidence="1 2">
    <name type="scientific">Acaulospora colombiana</name>
    <dbReference type="NCBI Taxonomy" id="27376"/>
    <lineage>
        <taxon>Eukaryota</taxon>
        <taxon>Fungi</taxon>
        <taxon>Fungi incertae sedis</taxon>
        <taxon>Mucoromycota</taxon>
        <taxon>Glomeromycotina</taxon>
        <taxon>Glomeromycetes</taxon>
        <taxon>Diversisporales</taxon>
        <taxon>Acaulosporaceae</taxon>
        <taxon>Acaulospora</taxon>
    </lineage>
</organism>
<dbReference type="Proteomes" id="UP000789525">
    <property type="component" value="Unassembled WGS sequence"/>
</dbReference>
<evidence type="ECO:0000313" key="1">
    <source>
        <dbReference type="EMBL" id="CAG8622000.1"/>
    </source>
</evidence>
<dbReference type="EMBL" id="CAJVPT010016848">
    <property type="protein sequence ID" value="CAG8622000.1"/>
    <property type="molecule type" value="Genomic_DNA"/>
</dbReference>
<accession>A0ACA9MYC0</accession>
<feature type="non-terminal residue" evidence="1">
    <location>
        <position position="252"/>
    </location>
</feature>
<keyword evidence="2" id="KW-1185">Reference proteome</keyword>
<reference evidence="1" key="1">
    <citation type="submission" date="2021-06" db="EMBL/GenBank/DDBJ databases">
        <authorList>
            <person name="Kallberg Y."/>
            <person name="Tangrot J."/>
            <person name="Rosling A."/>
        </authorList>
    </citation>
    <scope>NUCLEOTIDE SEQUENCE</scope>
    <source>
        <strain evidence="1">CL356</strain>
    </source>
</reference>